<sequence>MSFIGAGELEHKVTQLQRQLDHKDHELNSIKNEQRKKDEDLTKAKRAKEDAEYKLRDEAERAHQAEKTMTTKTNEITQLKLKLSNLESSLDQANEKLKKEEKDNERISNALDEALNSGSDGASQQIKSLQSRIKQLEANLKSIEQEKEKLQSQGQGNSNDPWGSGEPLTRNERNRLMVLQNQNENLREENARLQASGASRTSSSTNDIFGAASSPSRPKTKRRSMSASGPAPSELIELENQVMTLQEQLALRKKDLDKAVNEKLALEITSKKKMQKMESDMEDVKEELDFYRRNQDSGSNLEINKLKKAMQVENDNLRAQLTEKTNEIAVKSQEIQGLEKRVELISALESDLEKERKARISLEQLPTSAGLPTESLAAEEKIRTLEAELLKVRSNSTHTSKGDVEIRQVKRELQKTLRDKEYLESLVKENDELLAEKDEEIQRMRTAIPVPGSPVLHPTGERTEELENEKMALEDQIQQQKDKYEEELKVIDSRLQDTMNRLAELTVVEQQLRAECKQAQNKVNIANIERDDINSQLQELNAEMCARKDEYEILSLQAQQLRADLGQAREMNLASRQQIDQLREQLDTTQKSLVEKEKIIDDLESQRNELAITASTRQHDDAEYAELEEKFKAAERDLIGAQADLVTMEKQKAQMEKKVEISNIQSEAAAQQMKDLTANLAAVEAQMEESEVRAKASSKEKDDTVRVLTDQLDDLKAELSALQIELDDRNTELAASRASHDEVEGRFEEAVKSLNEVQGRLGDMENAQADRSTESEAREKDEELFHLKELKDRLAQELNNAREQHEKELTATTSKQEQDLLETQTRIQELEKHVERLQSALSAAHDAKKAGAISDNEALHRMEQKISQLRSERDDLRHNLSFVQNERHFAIRAATSDKESAIEDVKRMKEALKQSNLVREKLQAELDVVNESRSAGREANDAENAEMSDRITSLESALADQADKVKSLELALQNKAGTLSSLRSQLLSSESRAEGLQKELLEMIHHVGQTAKLSEPPRPPSSFSENNDLPTDLVPTLNNGSGERTRRTSLGHMRSRSNVSVSANTLQNLNMERQLQARIGRRDARIAELTHDLEKANLNLTLAKEAQEETLEEISELVEAKDRLQRQLRQNQTVQEEDPEVLRNLVLSLVIYRQSHQSSQMRHGVAVDALSKTRIAAGKLRASITEHEYKASESAQRIHDMEQERSTLERQIKAIQEEEARSRTGLKEAQEAIEALQTRINTHEAASASANEEAQILSAIEAQVAEKEERIIALNAQNTEYTARVGVLEKELIELSRSKDEKIAELGTKVDELESVLRDVTQKVQSLEAEKAGLIEEISAAERALEEGTQESALEKDRFESTNHELTIRIQELKEQLNAKVNELTEGLEKSESLETKLRVAEARETELVASAEADKVVMDGLRQELQNLKQSAEGESQAVIILKEELITLKGSTKIAEQDKQALAREITELKDVISSKDNVQESSRKRLDETIIELQAAKEARIVVEDMISEIKGELERSEGAKRSAENSLKEAQIKLDELSAQIESTRQELAGSREQSEMAKTASDEQQVELERLVSENTELKVQLVTAQSQIAPKTDVDEGMINDLKERIEQLESSLTQKTEEVDEADDRTREAFKANAKLEKKLGKLQRQLETAQVEKNTALNKLATQPIIAPPPQPISQVNSAPTTKQRVVSAPSPANIQTQRTPLSSVNIFKPTPNSNPNSNLEENTNANAKIGHKRHREDEPIKSIGTEAILQTPDMTKPIIKTQSVSPNKTNKSSFTPQRGLHTQSQQQNLDIGKQRPAFPLPPTRSVFQPR</sequence>
<protein>
    <submittedName>
        <fullName evidence="3">Uncharacterized protein</fullName>
    </submittedName>
</protein>
<feature type="coiled-coil region" evidence="1">
    <location>
        <begin position="235"/>
        <end position="732"/>
    </location>
</feature>
<feature type="coiled-coil region" evidence="1">
    <location>
        <begin position="951"/>
        <end position="999"/>
    </location>
</feature>
<keyword evidence="5" id="KW-1185">Reference proteome</keyword>
<evidence type="ECO:0000256" key="1">
    <source>
        <dbReference type="SAM" id="Coils"/>
    </source>
</evidence>
<feature type="compositionally biased region" description="Low complexity" evidence="2">
    <location>
        <begin position="1719"/>
        <end position="1736"/>
    </location>
</feature>
<feature type="compositionally biased region" description="Basic and acidic residues" evidence="2">
    <location>
        <begin position="771"/>
        <end position="781"/>
    </location>
</feature>
<feature type="region of interest" description="Disordered" evidence="2">
    <location>
        <begin position="191"/>
        <end position="234"/>
    </location>
</feature>
<dbReference type="OrthoDB" id="10255344at2759"/>
<feature type="coiled-coil region" evidence="1">
    <location>
        <begin position="1191"/>
        <end position="1474"/>
    </location>
</feature>
<feature type="region of interest" description="Disordered" evidence="2">
    <location>
        <begin position="760"/>
        <end position="781"/>
    </location>
</feature>
<reference evidence="3" key="1">
    <citation type="submission" date="2013-07" db="EMBL/GenBank/DDBJ databases">
        <title>The Genome Sequence of Cryptococcus pinus CBS10737.</title>
        <authorList>
            <consortium name="The Broad Institute Genome Sequencing Platform"/>
            <person name="Cuomo C."/>
            <person name="Litvintseva A."/>
            <person name="Chen Y."/>
            <person name="Heitman J."/>
            <person name="Sun S."/>
            <person name="Springer D."/>
            <person name="Dromer F."/>
            <person name="Young S.K."/>
            <person name="Zeng Q."/>
            <person name="Gargeya S."/>
            <person name="Fitzgerald M."/>
            <person name="Abouelleil A."/>
            <person name="Alvarado L."/>
            <person name="Berlin A.M."/>
            <person name="Chapman S.B."/>
            <person name="Dewar J."/>
            <person name="Goldberg J."/>
            <person name="Griggs A."/>
            <person name="Gujja S."/>
            <person name="Hansen M."/>
            <person name="Howarth C."/>
            <person name="Imamovic A."/>
            <person name="Larimer J."/>
            <person name="McCowan C."/>
            <person name="Murphy C."/>
            <person name="Pearson M."/>
            <person name="Priest M."/>
            <person name="Roberts A."/>
            <person name="Saif S."/>
            <person name="Shea T."/>
            <person name="Sykes S."/>
            <person name="Wortman J."/>
            <person name="Nusbaum C."/>
            <person name="Birren B."/>
        </authorList>
    </citation>
    <scope>NUCLEOTIDE SEQUENCE [LARGE SCALE GENOMIC DNA]</scope>
    <source>
        <strain evidence="3">CBS 10737</strain>
    </source>
</reference>
<reference evidence="4" key="2">
    <citation type="submission" date="2013-07" db="EMBL/GenBank/DDBJ databases">
        <authorList>
            <consortium name="The Broad Institute Genome Sequencing Platform"/>
            <person name="Cuomo C."/>
            <person name="Litvintseva A."/>
            <person name="Chen Y."/>
            <person name="Heitman J."/>
            <person name="Sun S."/>
            <person name="Springer D."/>
            <person name="Dromer F."/>
            <person name="Young S.K."/>
            <person name="Zeng Q."/>
            <person name="Gargeya S."/>
            <person name="Fitzgerald M."/>
            <person name="Abouelleil A."/>
            <person name="Alvarado L."/>
            <person name="Berlin A.M."/>
            <person name="Chapman S.B."/>
            <person name="Dewar J."/>
            <person name="Goldberg J."/>
            <person name="Griggs A."/>
            <person name="Gujja S."/>
            <person name="Hansen M."/>
            <person name="Howarth C."/>
            <person name="Imamovic A."/>
            <person name="Larimer J."/>
            <person name="McCowan C."/>
            <person name="Murphy C."/>
            <person name="Pearson M."/>
            <person name="Priest M."/>
            <person name="Roberts A."/>
            <person name="Saif S."/>
            <person name="Shea T."/>
            <person name="Sykes S."/>
            <person name="Wortman J."/>
            <person name="Nusbaum C."/>
            <person name="Birren B."/>
        </authorList>
    </citation>
    <scope>NUCLEOTIDE SEQUENCE</scope>
    <source>
        <strain evidence="4">CBS 10737</strain>
    </source>
</reference>
<feature type="region of interest" description="Disordered" evidence="2">
    <location>
        <begin position="144"/>
        <end position="171"/>
    </location>
</feature>
<dbReference type="EMBL" id="CP144526">
    <property type="protein sequence ID" value="WWC71952.1"/>
    <property type="molecule type" value="Genomic_DNA"/>
</dbReference>
<reference evidence="3" key="3">
    <citation type="submission" date="2016-07" db="EMBL/GenBank/DDBJ databases">
        <title>Evolution of pathogenesis and genome organization in the Tremellales.</title>
        <authorList>
            <person name="Cuomo C."/>
            <person name="Litvintseva A."/>
            <person name="Heitman J."/>
            <person name="Chen Y."/>
            <person name="Sun S."/>
            <person name="Springer D."/>
            <person name="Dromer F."/>
            <person name="Young S."/>
            <person name="Zeng Q."/>
            <person name="Chapman S."/>
            <person name="Gujja S."/>
            <person name="Saif S."/>
            <person name="Birren B."/>
        </authorList>
    </citation>
    <scope>NUCLEOTIDE SEQUENCE</scope>
    <source>
        <strain evidence="3">CBS 10737</strain>
    </source>
</reference>
<evidence type="ECO:0000256" key="2">
    <source>
        <dbReference type="SAM" id="MobiDB-lite"/>
    </source>
</evidence>
<dbReference type="Proteomes" id="UP000094020">
    <property type="component" value="Chromosome 8"/>
</dbReference>
<feature type="compositionally biased region" description="Polar residues" evidence="2">
    <location>
        <begin position="196"/>
        <end position="207"/>
    </location>
</feature>
<accession>A0A1B9I0J0</accession>
<feature type="coiled-coil region" evidence="1">
    <location>
        <begin position="1086"/>
        <end position="1137"/>
    </location>
</feature>
<feature type="region of interest" description="Disordered" evidence="2">
    <location>
        <begin position="15"/>
        <end position="53"/>
    </location>
</feature>
<dbReference type="RefSeq" id="XP_019010266.1">
    <property type="nucleotide sequence ID" value="XM_019156464.1"/>
</dbReference>
<dbReference type="Gene3D" id="1.10.287.1490">
    <property type="match status" value="1"/>
</dbReference>
<proteinExistence type="predicted"/>
<reference evidence="4" key="4">
    <citation type="submission" date="2024-02" db="EMBL/GenBank/DDBJ databases">
        <title>Comparative genomics of Cryptococcus and Kwoniella reveals pathogenesis evolution and contrasting modes of karyotype evolution via chromosome fusion or intercentromeric recombination.</title>
        <authorList>
            <person name="Coelho M.A."/>
            <person name="David-Palma M."/>
            <person name="Shea T."/>
            <person name="Bowers K."/>
            <person name="McGinley-Smith S."/>
            <person name="Mohammad A.W."/>
            <person name="Gnirke A."/>
            <person name="Yurkov A.M."/>
            <person name="Nowrousian M."/>
            <person name="Sun S."/>
            <person name="Cuomo C.A."/>
            <person name="Heitman J."/>
        </authorList>
    </citation>
    <scope>NUCLEOTIDE SEQUENCE</scope>
    <source>
        <strain evidence="4">CBS 10737</strain>
    </source>
</reference>
<dbReference type="GeneID" id="30173103"/>
<dbReference type="EMBL" id="KI894012">
    <property type="protein sequence ID" value="OCF49047.1"/>
    <property type="molecule type" value="Genomic_DNA"/>
</dbReference>
<organism evidence="3">
    <name type="scientific">Kwoniella pini CBS 10737</name>
    <dbReference type="NCBI Taxonomy" id="1296096"/>
    <lineage>
        <taxon>Eukaryota</taxon>
        <taxon>Fungi</taxon>
        <taxon>Dikarya</taxon>
        <taxon>Basidiomycota</taxon>
        <taxon>Agaricomycotina</taxon>
        <taxon>Tremellomycetes</taxon>
        <taxon>Tremellales</taxon>
        <taxon>Cryptococcaceae</taxon>
        <taxon>Kwoniella</taxon>
    </lineage>
</organism>
<feature type="region of interest" description="Disordered" evidence="2">
    <location>
        <begin position="1549"/>
        <end position="1569"/>
    </location>
</feature>
<evidence type="ECO:0000313" key="5">
    <source>
        <dbReference type="Proteomes" id="UP000094020"/>
    </source>
</evidence>
<dbReference type="PANTHER" id="PTHR43941">
    <property type="entry name" value="STRUCTURAL MAINTENANCE OF CHROMOSOMES PROTEIN 2"/>
    <property type="match status" value="1"/>
</dbReference>
<feature type="compositionally biased region" description="Polar residues" evidence="2">
    <location>
        <begin position="151"/>
        <end position="161"/>
    </location>
</feature>
<feature type="compositionally biased region" description="Polar residues" evidence="2">
    <location>
        <begin position="1697"/>
        <end position="1714"/>
    </location>
</feature>
<name>A0A1B9I0J0_9TREE</name>
<dbReference type="KEGG" id="kpin:30173103"/>
<dbReference type="STRING" id="1296096.A0A1B9I0J0"/>
<keyword evidence="1" id="KW-0175">Coiled coil</keyword>
<feature type="compositionally biased region" description="Polar residues" evidence="2">
    <location>
        <begin position="1769"/>
        <end position="1798"/>
    </location>
</feature>
<evidence type="ECO:0000313" key="3">
    <source>
        <dbReference type="EMBL" id="OCF49047.1"/>
    </source>
</evidence>
<evidence type="ECO:0000313" key="4">
    <source>
        <dbReference type="EMBL" id="WWC71952.1"/>
    </source>
</evidence>
<feature type="region of interest" description="Disordered" evidence="2">
    <location>
        <begin position="1697"/>
        <end position="1819"/>
    </location>
</feature>
<gene>
    <name evidence="3" type="ORF">I206_04734</name>
    <name evidence="4" type="ORF">I206_105911</name>
</gene>
<feature type="region of interest" description="Disordered" evidence="2">
    <location>
        <begin position="1010"/>
        <end position="1059"/>
    </location>
</feature>